<evidence type="ECO:0000256" key="1">
    <source>
        <dbReference type="ARBA" id="ARBA00022741"/>
    </source>
</evidence>
<dbReference type="FunFam" id="3.40.50.300:FF:000640">
    <property type="entry name" value="MoxR family ATPase"/>
    <property type="match status" value="1"/>
</dbReference>
<dbReference type="Proteomes" id="UP000019141">
    <property type="component" value="Unassembled WGS sequence"/>
</dbReference>
<accession>W4LQL8</accession>
<evidence type="ECO:0000259" key="4">
    <source>
        <dbReference type="SMART" id="SM00382"/>
    </source>
</evidence>
<evidence type="ECO:0000256" key="3">
    <source>
        <dbReference type="ARBA" id="ARBA00061607"/>
    </source>
</evidence>
<dbReference type="InterPro" id="IPR027417">
    <property type="entry name" value="P-loop_NTPase"/>
</dbReference>
<evidence type="ECO:0000313" key="5">
    <source>
        <dbReference type="EMBL" id="ETX00026.1"/>
    </source>
</evidence>
<dbReference type="Gene3D" id="1.10.8.80">
    <property type="entry name" value="Magnesium chelatase subunit I, C-Terminal domain"/>
    <property type="match status" value="1"/>
</dbReference>
<dbReference type="AlphaFoldDB" id="W4LQL8"/>
<dbReference type="SMART" id="SM00382">
    <property type="entry name" value="AAA"/>
    <property type="match status" value="1"/>
</dbReference>
<sequence length="354" mass="38918">MADENVDINVSANVNENGNQQVEARVEALREDFQRVRDEIAKVIVGHEEVVEGLLTCLLCDGHALLEGVPGLGKTLLVKSLGAALHLQFSRIQFTPDLMPADIIGTRVVLQDEQERRYFEFQAGPVFSNIVLADEINRATPKTQSALLEAMQEQSVTVAGTEHRLERPFLVLATQNPLEMDGTYPLPEAQLDRFLLKLNVTYPSFAELSDIVDRTTQREEPEPQPVLDVAAILEAQRLVREVPLASHVRDYAVNVGLSTHPDGPQTSATIQRYVRYGCSPRGVQSLVLAAKVRAFLAGRPNVDLDDIRAMVVPCLRHRLILNFEGEAEGIESADLLGELLQTLPARGAGAVQPA</sequence>
<comment type="caution">
    <text evidence="5">The sequence shown here is derived from an EMBL/GenBank/DDBJ whole genome shotgun (WGS) entry which is preliminary data.</text>
</comment>
<dbReference type="Gene3D" id="3.40.50.300">
    <property type="entry name" value="P-loop containing nucleotide triphosphate hydrolases"/>
    <property type="match status" value="1"/>
</dbReference>
<dbReference type="GO" id="GO:0005524">
    <property type="term" value="F:ATP binding"/>
    <property type="evidence" value="ECO:0007669"/>
    <property type="project" value="UniProtKB-KW"/>
</dbReference>
<dbReference type="PANTHER" id="PTHR42759">
    <property type="entry name" value="MOXR FAMILY PROTEIN"/>
    <property type="match status" value="1"/>
</dbReference>
<evidence type="ECO:0000256" key="2">
    <source>
        <dbReference type="ARBA" id="ARBA00022840"/>
    </source>
</evidence>
<feature type="domain" description="AAA+ ATPase" evidence="4">
    <location>
        <begin position="60"/>
        <end position="204"/>
    </location>
</feature>
<evidence type="ECO:0000313" key="6">
    <source>
        <dbReference type="Proteomes" id="UP000019141"/>
    </source>
</evidence>
<dbReference type="HOGENOM" id="CLU_034716_3_1_7"/>
<reference evidence="5 6" key="1">
    <citation type="journal article" date="2014" name="Nature">
        <title>An environmental bacterial taxon with a large and distinct metabolic repertoire.</title>
        <authorList>
            <person name="Wilson M.C."/>
            <person name="Mori T."/>
            <person name="Ruckert C."/>
            <person name="Uria A.R."/>
            <person name="Helf M.J."/>
            <person name="Takada K."/>
            <person name="Gernert C."/>
            <person name="Steffens U.A."/>
            <person name="Heycke N."/>
            <person name="Schmitt S."/>
            <person name="Rinke C."/>
            <person name="Helfrich E.J."/>
            <person name="Brachmann A.O."/>
            <person name="Gurgui C."/>
            <person name="Wakimoto T."/>
            <person name="Kracht M."/>
            <person name="Crusemann M."/>
            <person name="Hentschel U."/>
            <person name="Abe I."/>
            <person name="Matsunaga S."/>
            <person name="Kalinowski J."/>
            <person name="Takeyama H."/>
            <person name="Piel J."/>
        </authorList>
    </citation>
    <scope>NUCLEOTIDE SEQUENCE [LARGE SCALE GENOMIC DNA]</scope>
    <source>
        <strain evidence="6">TSY1</strain>
    </source>
</reference>
<gene>
    <name evidence="5" type="ORF">ETSY1_12765</name>
</gene>
<keyword evidence="6" id="KW-1185">Reference proteome</keyword>
<organism evidence="5 6">
    <name type="scientific">Entotheonella factor</name>
    <dbReference type="NCBI Taxonomy" id="1429438"/>
    <lineage>
        <taxon>Bacteria</taxon>
        <taxon>Pseudomonadati</taxon>
        <taxon>Nitrospinota/Tectimicrobiota group</taxon>
        <taxon>Candidatus Tectimicrobiota</taxon>
        <taxon>Candidatus Entotheonellia</taxon>
        <taxon>Candidatus Entotheonellales</taxon>
        <taxon>Candidatus Entotheonellaceae</taxon>
        <taxon>Candidatus Entotheonella</taxon>
    </lineage>
</organism>
<protein>
    <submittedName>
        <fullName evidence="5">ATPase AAA</fullName>
    </submittedName>
</protein>
<dbReference type="SUPFAM" id="SSF52540">
    <property type="entry name" value="P-loop containing nucleoside triphosphate hydrolases"/>
    <property type="match status" value="1"/>
</dbReference>
<dbReference type="Pfam" id="PF17863">
    <property type="entry name" value="AAA_lid_2"/>
    <property type="match status" value="1"/>
</dbReference>
<dbReference type="PATRIC" id="fig|1429438.4.peg.2557"/>
<dbReference type="EMBL" id="AZHW01000382">
    <property type="protein sequence ID" value="ETX00026.1"/>
    <property type="molecule type" value="Genomic_DNA"/>
</dbReference>
<dbReference type="InterPro" id="IPR041628">
    <property type="entry name" value="ChlI/MoxR_AAA_lid"/>
</dbReference>
<comment type="similarity">
    <text evidence="3">Belongs to the MoxR family.</text>
</comment>
<dbReference type="PIRSF" id="PIRSF002849">
    <property type="entry name" value="AAA_ATPase_chaperone_MoxR_prd"/>
    <property type="match status" value="1"/>
</dbReference>
<keyword evidence="2" id="KW-0067">ATP-binding</keyword>
<dbReference type="InterPro" id="IPR003593">
    <property type="entry name" value="AAA+_ATPase"/>
</dbReference>
<dbReference type="InterPro" id="IPR050764">
    <property type="entry name" value="CbbQ/NirQ/NorQ/GpvN"/>
</dbReference>
<name>W4LQL8_ENTF1</name>
<dbReference type="PANTHER" id="PTHR42759:SF1">
    <property type="entry name" value="MAGNESIUM-CHELATASE SUBUNIT CHLD"/>
    <property type="match status" value="1"/>
</dbReference>
<proteinExistence type="inferred from homology"/>
<dbReference type="GO" id="GO:0016887">
    <property type="term" value="F:ATP hydrolysis activity"/>
    <property type="evidence" value="ECO:0007669"/>
    <property type="project" value="InterPro"/>
</dbReference>
<keyword evidence="1" id="KW-0547">Nucleotide-binding</keyword>
<dbReference type="Pfam" id="PF07726">
    <property type="entry name" value="AAA_3"/>
    <property type="match status" value="1"/>
</dbReference>
<dbReference type="InterPro" id="IPR011703">
    <property type="entry name" value="ATPase_AAA-3"/>
</dbReference>
<dbReference type="CDD" id="cd00009">
    <property type="entry name" value="AAA"/>
    <property type="match status" value="1"/>
</dbReference>